<accession>A0ABD5QG11</accession>
<evidence type="ECO:0000313" key="4">
    <source>
        <dbReference type="Proteomes" id="UP001595925"/>
    </source>
</evidence>
<dbReference type="AlphaFoldDB" id="A0ABD5QG11"/>
<protein>
    <submittedName>
        <fullName evidence="3">Phosphatase PAP2 family protein</fullName>
    </submittedName>
</protein>
<dbReference type="Pfam" id="PF01569">
    <property type="entry name" value="PAP2"/>
    <property type="match status" value="1"/>
</dbReference>
<feature type="transmembrane region" description="Helical" evidence="1">
    <location>
        <begin position="150"/>
        <end position="169"/>
    </location>
</feature>
<evidence type="ECO:0000256" key="1">
    <source>
        <dbReference type="SAM" id="Phobius"/>
    </source>
</evidence>
<feature type="transmembrane region" description="Helical" evidence="1">
    <location>
        <begin position="99"/>
        <end position="118"/>
    </location>
</feature>
<keyword evidence="1" id="KW-1133">Transmembrane helix</keyword>
<dbReference type="PANTHER" id="PTHR14969:SF13">
    <property type="entry name" value="AT30094P"/>
    <property type="match status" value="1"/>
</dbReference>
<name>A0ABD5QG11_9EURY</name>
<dbReference type="SMART" id="SM00014">
    <property type="entry name" value="acidPPc"/>
    <property type="match status" value="1"/>
</dbReference>
<feature type="domain" description="Phosphatidic acid phosphatase type 2/haloperoxidase" evidence="2">
    <location>
        <begin position="63"/>
        <end position="169"/>
    </location>
</feature>
<dbReference type="EMBL" id="JBHSJG010000036">
    <property type="protein sequence ID" value="MFC4988534.1"/>
    <property type="molecule type" value="Genomic_DNA"/>
</dbReference>
<feature type="transmembrane region" description="Helical" evidence="1">
    <location>
        <begin position="66"/>
        <end position="84"/>
    </location>
</feature>
<evidence type="ECO:0000313" key="3">
    <source>
        <dbReference type="EMBL" id="MFC4988534.1"/>
    </source>
</evidence>
<dbReference type="Gene3D" id="1.20.144.10">
    <property type="entry name" value="Phosphatidic acid phosphatase type 2/haloperoxidase"/>
    <property type="match status" value="1"/>
</dbReference>
<comment type="caution">
    <text evidence="3">The sequence shown here is derived from an EMBL/GenBank/DDBJ whole genome shotgun (WGS) entry which is preliminary data.</text>
</comment>
<feature type="transmembrane region" description="Helical" evidence="1">
    <location>
        <begin position="34"/>
        <end position="54"/>
    </location>
</feature>
<dbReference type="InterPro" id="IPR000326">
    <property type="entry name" value="PAP2/HPO"/>
</dbReference>
<organism evidence="3 4">
    <name type="scientific">Saliphagus infecundisoli</name>
    <dbReference type="NCBI Taxonomy" id="1849069"/>
    <lineage>
        <taxon>Archaea</taxon>
        <taxon>Methanobacteriati</taxon>
        <taxon>Methanobacteriota</taxon>
        <taxon>Stenosarchaea group</taxon>
        <taxon>Halobacteria</taxon>
        <taxon>Halobacteriales</taxon>
        <taxon>Natrialbaceae</taxon>
        <taxon>Saliphagus</taxon>
    </lineage>
</organism>
<dbReference type="RefSeq" id="WP_224827300.1">
    <property type="nucleotide sequence ID" value="NZ_JAIVEF010000001.1"/>
</dbReference>
<keyword evidence="4" id="KW-1185">Reference proteome</keyword>
<gene>
    <name evidence="3" type="ORF">ACFPFO_12330</name>
</gene>
<dbReference type="PANTHER" id="PTHR14969">
    <property type="entry name" value="SPHINGOSINE-1-PHOSPHATE PHOSPHOHYDROLASE"/>
    <property type="match status" value="1"/>
</dbReference>
<dbReference type="Proteomes" id="UP001595925">
    <property type="component" value="Unassembled WGS sequence"/>
</dbReference>
<dbReference type="SUPFAM" id="SSF48317">
    <property type="entry name" value="Acid phosphatase/Vanadium-dependent haloperoxidase"/>
    <property type="match status" value="1"/>
</dbReference>
<evidence type="ECO:0000259" key="2">
    <source>
        <dbReference type="SMART" id="SM00014"/>
    </source>
</evidence>
<feature type="transmembrane region" description="Helical" evidence="1">
    <location>
        <begin position="125"/>
        <end position="144"/>
    </location>
</feature>
<keyword evidence="1" id="KW-0472">Membrane</keyword>
<keyword evidence="1" id="KW-0812">Transmembrane</keyword>
<reference evidence="3 4" key="1">
    <citation type="journal article" date="2019" name="Int. J. Syst. Evol. Microbiol.">
        <title>The Global Catalogue of Microorganisms (GCM) 10K type strain sequencing project: providing services to taxonomists for standard genome sequencing and annotation.</title>
        <authorList>
            <consortium name="The Broad Institute Genomics Platform"/>
            <consortium name="The Broad Institute Genome Sequencing Center for Infectious Disease"/>
            <person name="Wu L."/>
            <person name="Ma J."/>
        </authorList>
    </citation>
    <scope>NUCLEOTIDE SEQUENCE [LARGE SCALE GENOMIC DNA]</scope>
    <source>
        <strain evidence="3 4">CGMCC 1.15824</strain>
    </source>
</reference>
<dbReference type="InterPro" id="IPR036938">
    <property type="entry name" value="PAP2/HPO_sf"/>
</dbReference>
<sequence length="188" mass="19664">MDAVLVELLEVVVWLDHRAVELMLAIRHPVVTKLLTSVTGLGSATAALVFLGVCRLAGWTDELRSAGIALGLAGIAVLALMWTIRRPFPPEPVCLTDGSPTVATSFPSGHAAVVAVYAMTARRSAVVPVAPVAVLAGAVAVSRVYLGTHYASDTLAGLVIGVCAFVLALRLRERFDLDAAVAGLRSRQ</sequence>
<proteinExistence type="predicted"/>